<organism evidence="2 3">
    <name type="scientific">Ricinus communis</name>
    <name type="common">Castor bean</name>
    <dbReference type="NCBI Taxonomy" id="3988"/>
    <lineage>
        <taxon>Eukaryota</taxon>
        <taxon>Viridiplantae</taxon>
        <taxon>Streptophyta</taxon>
        <taxon>Embryophyta</taxon>
        <taxon>Tracheophyta</taxon>
        <taxon>Spermatophyta</taxon>
        <taxon>Magnoliopsida</taxon>
        <taxon>eudicotyledons</taxon>
        <taxon>Gunneridae</taxon>
        <taxon>Pentapetalae</taxon>
        <taxon>rosids</taxon>
        <taxon>fabids</taxon>
        <taxon>Malpighiales</taxon>
        <taxon>Euphorbiaceae</taxon>
        <taxon>Acalyphoideae</taxon>
        <taxon>Acalypheae</taxon>
        <taxon>Ricinus</taxon>
    </lineage>
</organism>
<keyword evidence="3" id="KW-1185">Reference proteome</keyword>
<keyword evidence="1" id="KW-0472">Membrane</keyword>
<sequence length="259" mass="29135">MERPTRKGKDTEAKLQQQYKSLQEKWYSIKQSKLRTLRRSLTDSRTIDRGLYFLDNSPRKLMSLLQHRRSPSGGAWKVRNNDLAVVEILRERKAAIKSGKIKGRRLFDAAEGANEVNSGGIQEIICSYNWDGLVQEISEVRSVCSYDSDDEKENIVESKEEMSRPVYCSSASSLSSTSSSSSAYICDECIEKEILMIEGEKAVAAEVKGSEEEKKRGENGVKGWLAVGLIVIYTIGIISMRSFTIDNYRDGNMVILVPT</sequence>
<dbReference type="EMBL" id="EQ973773">
    <property type="protein sequence ID" value="EEF51757.1"/>
    <property type="molecule type" value="Genomic_DNA"/>
</dbReference>
<reference evidence="3" key="1">
    <citation type="journal article" date="2010" name="Nat. Biotechnol.">
        <title>Draft genome sequence of the oilseed species Ricinus communis.</title>
        <authorList>
            <person name="Chan A.P."/>
            <person name="Crabtree J."/>
            <person name="Zhao Q."/>
            <person name="Lorenzi H."/>
            <person name="Orvis J."/>
            <person name="Puiu D."/>
            <person name="Melake-Berhan A."/>
            <person name="Jones K.M."/>
            <person name="Redman J."/>
            <person name="Chen G."/>
            <person name="Cahoon E.B."/>
            <person name="Gedil M."/>
            <person name="Stanke M."/>
            <person name="Haas B.J."/>
            <person name="Wortman J.R."/>
            <person name="Fraser-Liggett C.M."/>
            <person name="Ravel J."/>
            <person name="Rabinowicz P.D."/>
        </authorList>
    </citation>
    <scope>NUCLEOTIDE SEQUENCE [LARGE SCALE GENOMIC DNA]</scope>
    <source>
        <strain evidence="3">cv. Hale</strain>
    </source>
</reference>
<evidence type="ECO:0000256" key="1">
    <source>
        <dbReference type="SAM" id="Phobius"/>
    </source>
</evidence>
<dbReference type="OMA" id="WKVRNND"/>
<dbReference type="OrthoDB" id="1739873at2759"/>
<protein>
    <submittedName>
        <fullName evidence="2">Uncharacterized protein</fullName>
    </submittedName>
</protein>
<feature type="transmembrane region" description="Helical" evidence="1">
    <location>
        <begin position="224"/>
        <end position="243"/>
    </location>
</feature>
<dbReference type="Proteomes" id="UP000008311">
    <property type="component" value="Unassembled WGS sequence"/>
</dbReference>
<gene>
    <name evidence="2" type="ORF">RCOM_1505580</name>
</gene>
<keyword evidence="1" id="KW-1133">Transmembrane helix</keyword>
<accession>B9RAD0</accession>
<name>B9RAD0_RICCO</name>
<dbReference type="eggNOG" id="ENOG502S3TZ">
    <property type="taxonomic scope" value="Eukaryota"/>
</dbReference>
<proteinExistence type="predicted"/>
<keyword evidence="1" id="KW-0812">Transmembrane</keyword>
<dbReference type="AlphaFoldDB" id="B9RAD0"/>
<evidence type="ECO:0000313" key="3">
    <source>
        <dbReference type="Proteomes" id="UP000008311"/>
    </source>
</evidence>
<evidence type="ECO:0000313" key="2">
    <source>
        <dbReference type="EMBL" id="EEF51757.1"/>
    </source>
</evidence>
<dbReference type="InParanoid" id="B9RAD0"/>